<reference evidence="1" key="1">
    <citation type="journal article" date="2020" name="Stud. Mycol.">
        <title>101 Dothideomycetes genomes: a test case for predicting lifestyles and emergence of pathogens.</title>
        <authorList>
            <person name="Haridas S."/>
            <person name="Albert R."/>
            <person name="Binder M."/>
            <person name="Bloem J."/>
            <person name="Labutti K."/>
            <person name="Salamov A."/>
            <person name="Andreopoulos B."/>
            <person name="Baker S."/>
            <person name="Barry K."/>
            <person name="Bills G."/>
            <person name="Bluhm B."/>
            <person name="Cannon C."/>
            <person name="Castanera R."/>
            <person name="Culley D."/>
            <person name="Daum C."/>
            <person name="Ezra D."/>
            <person name="Gonzalez J."/>
            <person name="Henrissat B."/>
            <person name="Kuo A."/>
            <person name="Liang C."/>
            <person name="Lipzen A."/>
            <person name="Lutzoni F."/>
            <person name="Magnuson J."/>
            <person name="Mondo S."/>
            <person name="Nolan M."/>
            <person name="Ohm R."/>
            <person name="Pangilinan J."/>
            <person name="Park H.-J."/>
            <person name="Ramirez L."/>
            <person name="Alfaro M."/>
            <person name="Sun H."/>
            <person name="Tritt A."/>
            <person name="Yoshinaga Y."/>
            <person name="Zwiers L.-H."/>
            <person name="Turgeon B."/>
            <person name="Goodwin S."/>
            <person name="Spatafora J."/>
            <person name="Crous P."/>
            <person name="Grigoriev I."/>
        </authorList>
    </citation>
    <scope>NUCLEOTIDE SEQUENCE</scope>
    <source>
        <strain evidence="1">CBS 207.26</strain>
    </source>
</reference>
<dbReference type="AlphaFoldDB" id="A0A6A6E3R3"/>
<name>A0A6A6E3R3_9PEZI</name>
<evidence type="ECO:0000313" key="1">
    <source>
        <dbReference type="EMBL" id="KAF2186454.1"/>
    </source>
</evidence>
<proteinExistence type="predicted"/>
<sequence>MLRSFCPLAGWLAGWRAQNSARPALPLSRRHIEGRIDRRVAQLFLGSDYYVCSVGKLVTAVGFQAADRDPVFNGR</sequence>
<protein>
    <submittedName>
        <fullName evidence="1">Uncharacterized protein</fullName>
    </submittedName>
</protein>
<dbReference type="Proteomes" id="UP000800200">
    <property type="component" value="Unassembled WGS sequence"/>
</dbReference>
<gene>
    <name evidence="1" type="ORF">K469DRAFT_706429</name>
</gene>
<evidence type="ECO:0000313" key="2">
    <source>
        <dbReference type="Proteomes" id="UP000800200"/>
    </source>
</evidence>
<accession>A0A6A6E3R3</accession>
<organism evidence="1 2">
    <name type="scientific">Zopfia rhizophila CBS 207.26</name>
    <dbReference type="NCBI Taxonomy" id="1314779"/>
    <lineage>
        <taxon>Eukaryota</taxon>
        <taxon>Fungi</taxon>
        <taxon>Dikarya</taxon>
        <taxon>Ascomycota</taxon>
        <taxon>Pezizomycotina</taxon>
        <taxon>Dothideomycetes</taxon>
        <taxon>Dothideomycetes incertae sedis</taxon>
        <taxon>Zopfiaceae</taxon>
        <taxon>Zopfia</taxon>
    </lineage>
</organism>
<dbReference type="EMBL" id="ML994629">
    <property type="protein sequence ID" value="KAF2186454.1"/>
    <property type="molecule type" value="Genomic_DNA"/>
</dbReference>
<keyword evidence="2" id="KW-1185">Reference proteome</keyword>